<dbReference type="Gene3D" id="3.30.460.30">
    <property type="entry name" value="Glutamyl-tRNA reductase, N-terminal domain"/>
    <property type="match status" value="1"/>
</dbReference>
<comment type="miscellaneous">
    <text evidence="8">During catalysis, the active site Cys acts as a nucleophile attacking the alpha-carbonyl group of tRNA-bound glutamate with the formation of a thioester intermediate between enzyme and glutamate, and the concomitant release of tRNA(Glu). The thioester intermediate is finally reduced by direct hydride transfer from NADPH, to form the product GSA.</text>
</comment>
<dbReference type="HAMAP" id="MF_00087">
    <property type="entry name" value="Glu_tRNA_reductase"/>
    <property type="match status" value="1"/>
</dbReference>
<feature type="binding site" evidence="8">
    <location>
        <position position="120"/>
    </location>
    <ligand>
        <name>substrate</name>
    </ligand>
</feature>
<dbReference type="InterPro" id="IPR015895">
    <property type="entry name" value="4pyrrol_synth_GluRdtase_N"/>
</dbReference>
<evidence type="ECO:0000256" key="1">
    <source>
        <dbReference type="ARBA" id="ARBA00005059"/>
    </source>
</evidence>
<feature type="binding site" evidence="8">
    <location>
        <begin position="114"/>
        <end position="116"/>
    </location>
    <ligand>
        <name>substrate</name>
    </ligand>
</feature>
<evidence type="ECO:0000256" key="4">
    <source>
        <dbReference type="ARBA" id="ARBA00022857"/>
    </source>
</evidence>
<dbReference type="InterPro" id="IPR018214">
    <property type="entry name" value="GluRdtase_CS"/>
</dbReference>
<keyword evidence="4 8" id="KW-0521">NADP</keyword>
<sequence>MQLLVISLNYKKVPIEIREKLSFSEEELKTAMQALKNEQGILENVILSTCNRTEVYALVDQAHRGEDYIKRFLANWFHLKLDSFKDYVVIYQEKEVVNYLFRVTCGLESLIVGEEQILRQVKASFALAQDNKATGSILNRLFKEAITLSKKVHTETALSHNSVSVGTAAVQLAKQVDVNFHEATCLVIGAGEMSELSAKYLSAQKIGQLMISNRTYSKAEKLAEKYKGKSIALSDLKKALITADVVFSSTSAKDFVITSDLMSEVKKQRKNSSLFLIDLAVPRDIDPDIIKFDGIELYDIDDLQSLINNNVEERHKAEKITEEMILLASEEFQDWLTGLEAVPIISRLQDKGMRIQQQILQTLERKLPELDEHENKTVNKLTKSIVNQILREPILVAKELAHEENAKEKLELFQKIFDLKQENVEEK</sequence>
<dbReference type="InterPro" id="IPR036291">
    <property type="entry name" value="NAD(P)-bd_dom_sf"/>
</dbReference>
<dbReference type="InterPro" id="IPR006151">
    <property type="entry name" value="Shikm_DH/Glu-tRNA_Rdtase"/>
</dbReference>
<dbReference type="NCBIfam" id="TIGR01035">
    <property type="entry name" value="hemA"/>
    <property type="match status" value="1"/>
</dbReference>
<evidence type="ECO:0000256" key="2">
    <source>
        <dbReference type="ARBA" id="ARBA00005916"/>
    </source>
</evidence>
<evidence type="ECO:0000256" key="3">
    <source>
        <dbReference type="ARBA" id="ARBA00012970"/>
    </source>
</evidence>
<comment type="pathway">
    <text evidence="1 8 9">Porphyrin-containing compound metabolism; protoporphyrin-IX biosynthesis; 5-aminolevulinate from L-glutamyl-tRNA(Glu): step 1/2.</text>
</comment>
<comment type="caution">
    <text evidence="13">The sequence shown here is derived from an EMBL/GenBank/DDBJ whole genome shotgun (WGS) entry which is preliminary data.</text>
</comment>
<dbReference type="RefSeq" id="WP_213536098.1">
    <property type="nucleotide sequence ID" value="NZ_BOVQ01000005.1"/>
</dbReference>
<keyword evidence="6 8" id="KW-0627">Porphyrin biosynthesis</keyword>
<comment type="caution">
    <text evidence="8">Lacks conserved residue(s) required for the propagation of feature annotation.</text>
</comment>
<comment type="similarity">
    <text evidence="2 8 9">Belongs to the glutamyl-tRNA reductase family.</text>
</comment>
<dbReference type="InterPro" id="IPR015896">
    <property type="entry name" value="4pyrrol_synth_GluRdtase_dimer"/>
</dbReference>
<evidence type="ECO:0000259" key="11">
    <source>
        <dbReference type="Pfam" id="PF01488"/>
    </source>
</evidence>
<dbReference type="CDD" id="cd05213">
    <property type="entry name" value="NAD_bind_Glutamyl_tRNA_reduct"/>
    <property type="match status" value="1"/>
</dbReference>
<evidence type="ECO:0000256" key="5">
    <source>
        <dbReference type="ARBA" id="ARBA00023002"/>
    </source>
</evidence>
<evidence type="ECO:0000313" key="13">
    <source>
        <dbReference type="EMBL" id="MFC4652517.1"/>
    </source>
</evidence>
<feature type="domain" description="Quinate/shikimate 5-dehydrogenase/glutamyl-tRNA reductase" evidence="11">
    <location>
        <begin position="172"/>
        <end position="305"/>
    </location>
</feature>
<evidence type="ECO:0000259" key="12">
    <source>
        <dbReference type="Pfam" id="PF05201"/>
    </source>
</evidence>
<dbReference type="SUPFAM" id="SSF51735">
    <property type="entry name" value="NAD(P)-binding Rossmann-fold domains"/>
    <property type="match status" value="1"/>
</dbReference>
<evidence type="ECO:0000313" key="14">
    <source>
        <dbReference type="Proteomes" id="UP001595987"/>
    </source>
</evidence>
<evidence type="ECO:0000259" key="10">
    <source>
        <dbReference type="Pfam" id="PF00745"/>
    </source>
</evidence>
<dbReference type="InterPro" id="IPR000343">
    <property type="entry name" value="4pyrrol_synth_GluRdtase"/>
</dbReference>
<feature type="active site" description="Nucleophile" evidence="8">
    <location>
        <position position="50"/>
    </location>
</feature>
<dbReference type="PIRSF" id="PIRSF000445">
    <property type="entry name" value="4pyrrol_synth_GluRdtase"/>
    <property type="match status" value="1"/>
</dbReference>
<reference evidence="14" key="1">
    <citation type="journal article" date="2019" name="Int. J. Syst. Evol. Microbiol.">
        <title>The Global Catalogue of Microorganisms (GCM) 10K type strain sequencing project: providing services to taxonomists for standard genome sequencing and annotation.</title>
        <authorList>
            <consortium name="The Broad Institute Genomics Platform"/>
            <consortium name="The Broad Institute Genome Sequencing Center for Infectious Disease"/>
            <person name="Wu L."/>
            <person name="Ma J."/>
        </authorList>
    </citation>
    <scope>NUCLEOTIDE SEQUENCE [LARGE SCALE GENOMIC DNA]</scope>
    <source>
        <strain evidence="14">CCUG 63287</strain>
    </source>
</reference>
<dbReference type="GO" id="GO:0008883">
    <property type="term" value="F:glutamyl-tRNA reductase activity"/>
    <property type="evidence" value="ECO:0007669"/>
    <property type="project" value="UniProtKB-EC"/>
</dbReference>
<keyword evidence="5 8" id="KW-0560">Oxidoreductase</keyword>
<proteinExistence type="inferred from homology"/>
<feature type="binding site" evidence="8">
    <location>
        <begin position="189"/>
        <end position="194"/>
    </location>
    <ligand>
        <name>NADP(+)</name>
        <dbReference type="ChEBI" id="CHEBI:58349"/>
    </ligand>
</feature>
<dbReference type="InterPro" id="IPR036453">
    <property type="entry name" value="GluRdtase_dimer_dom_sf"/>
</dbReference>
<dbReference type="InterPro" id="IPR036343">
    <property type="entry name" value="GluRdtase_N_sf"/>
</dbReference>
<comment type="subunit">
    <text evidence="8">Homodimer.</text>
</comment>
<evidence type="ECO:0000256" key="6">
    <source>
        <dbReference type="ARBA" id="ARBA00023244"/>
    </source>
</evidence>
<dbReference type="PROSITE" id="PS00747">
    <property type="entry name" value="GLUTR"/>
    <property type="match status" value="1"/>
</dbReference>
<dbReference type="PANTHER" id="PTHR43013:SF1">
    <property type="entry name" value="GLUTAMYL-TRNA REDUCTASE"/>
    <property type="match status" value="1"/>
</dbReference>
<comment type="function">
    <text evidence="8">Catalyzes the NADPH-dependent reduction of glutamyl-tRNA(Glu) to glutamate 1-semialdehyde (GSA).</text>
</comment>
<dbReference type="SUPFAM" id="SSF69075">
    <property type="entry name" value="Glutamyl tRNA-reductase dimerization domain"/>
    <property type="match status" value="1"/>
</dbReference>
<keyword evidence="14" id="KW-1185">Reference proteome</keyword>
<accession>A0ABV9JCN8</accession>
<evidence type="ECO:0000256" key="9">
    <source>
        <dbReference type="RuleBase" id="RU000584"/>
    </source>
</evidence>
<evidence type="ECO:0000256" key="8">
    <source>
        <dbReference type="HAMAP-Rule" id="MF_00087"/>
    </source>
</evidence>
<feature type="binding site" evidence="8">
    <location>
        <begin position="49"/>
        <end position="52"/>
    </location>
    <ligand>
        <name>substrate</name>
    </ligand>
</feature>
<name>A0ABV9JCN8_9LACT</name>
<gene>
    <name evidence="8 13" type="primary">hemA</name>
    <name evidence="13" type="ORF">ACFO26_06310</name>
</gene>
<dbReference type="Pfam" id="PF01488">
    <property type="entry name" value="Shikimate_DH"/>
    <property type="match status" value="1"/>
</dbReference>
<protein>
    <recommendedName>
        <fullName evidence="3 8">Glutamyl-tRNA reductase</fullName>
        <shortName evidence="8">GluTR</shortName>
        <ecNumber evidence="3 8">1.2.1.70</ecNumber>
    </recommendedName>
</protein>
<comment type="domain">
    <text evidence="8">Possesses an unusual extended V-shaped dimeric structure with each monomer consisting of three distinct domains arranged along a curved 'spinal' alpha-helix. The N-terminal catalytic domain specifically recognizes the glutamate moiety of the substrate. The second domain is the NADPH-binding domain, and the third C-terminal domain is responsible for dimerization.</text>
</comment>
<dbReference type="PANTHER" id="PTHR43013">
    <property type="entry name" value="GLUTAMYL-TRNA REDUCTASE"/>
    <property type="match status" value="1"/>
</dbReference>
<dbReference type="EMBL" id="JBHSGD010000005">
    <property type="protein sequence ID" value="MFC4652517.1"/>
    <property type="molecule type" value="Genomic_DNA"/>
</dbReference>
<comment type="catalytic activity">
    <reaction evidence="7 8 9">
        <text>(S)-4-amino-5-oxopentanoate + tRNA(Glu) + NADP(+) = L-glutamyl-tRNA(Glu) + NADPH + H(+)</text>
        <dbReference type="Rhea" id="RHEA:12344"/>
        <dbReference type="Rhea" id="RHEA-COMP:9663"/>
        <dbReference type="Rhea" id="RHEA-COMP:9680"/>
        <dbReference type="ChEBI" id="CHEBI:15378"/>
        <dbReference type="ChEBI" id="CHEBI:57501"/>
        <dbReference type="ChEBI" id="CHEBI:57783"/>
        <dbReference type="ChEBI" id="CHEBI:58349"/>
        <dbReference type="ChEBI" id="CHEBI:78442"/>
        <dbReference type="ChEBI" id="CHEBI:78520"/>
        <dbReference type="EC" id="1.2.1.70"/>
    </reaction>
</comment>
<organism evidence="13 14">
    <name type="scientific">Lactococcus nasutitermitis</name>
    <dbReference type="NCBI Taxonomy" id="1652957"/>
    <lineage>
        <taxon>Bacteria</taxon>
        <taxon>Bacillati</taxon>
        <taxon>Bacillota</taxon>
        <taxon>Bacilli</taxon>
        <taxon>Lactobacillales</taxon>
        <taxon>Streptococcaceae</taxon>
        <taxon>Lactococcus</taxon>
    </lineage>
</organism>
<feature type="domain" description="Tetrapyrrole biosynthesis glutamyl-tRNA reductase dimerisation" evidence="10">
    <location>
        <begin position="322"/>
        <end position="419"/>
    </location>
</feature>
<dbReference type="Pfam" id="PF05201">
    <property type="entry name" value="GlutR_N"/>
    <property type="match status" value="1"/>
</dbReference>
<evidence type="ECO:0000256" key="7">
    <source>
        <dbReference type="ARBA" id="ARBA00047464"/>
    </source>
</evidence>
<dbReference type="EC" id="1.2.1.70" evidence="3 8"/>
<dbReference type="Proteomes" id="UP001595987">
    <property type="component" value="Unassembled WGS sequence"/>
</dbReference>
<feature type="domain" description="Glutamyl-tRNA reductase N-terminal" evidence="12">
    <location>
        <begin position="6"/>
        <end position="156"/>
    </location>
</feature>
<dbReference type="SUPFAM" id="SSF69742">
    <property type="entry name" value="Glutamyl tRNA-reductase catalytic, N-terminal domain"/>
    <property type="match status" value="1"/>
</dbReference>
<dbReference type="Gene3D" id="3.40.50.720">
    <property type="entry name" value="NAD(P)-binding Rossmann-like Domain"/>
    <property type="match status" value="1"/>
</dbReference>
<feature type="binding site" evidence="8">
    <location>
        <position position="109"/>
    </location>
    <ligand>
        <name>substrate</name>
    </ligand>
</feature>
<dbReference type="Pfam" id="PF00745">
    <property type="entry name" value="GlutR_dimer"/>
    <property type="match status" value="1"/>
</dbReference>